<reference evidence="1 2" key="1">
    <citation type="journal article" date="2020" name="Phytopathology">
        <title>Genome Sequence Resources of Colletotrichum truncatum, C. plurivorum, C. musicola, and C. sojae: Four Species Pathogenic to Soybean (Glycine max).</title>
        <authorList>
            <person name="Rogerio F."/>
            <person name="Boufleur T.R."/>
            <person name="Ciampi-Guillardi M."/>
            <person name="Sukno S.A."/>
            <person name="Thon M.R."/>
            <person name="Massola Junior N.S."/>
            <person name="Baroncelli R."/>
        </authorList>
    </citation>
    <scope>NUCLEOTIDE SEQUENCE [LARGE SCALE GENOMIC DNA]</scope>
    <source>
        <strain evidence="1 2">CMES1059</strain>
    </source>
</reference>
<proteinExistence type="predicted"/>
<dbReference type="Proteomes" id="UP000805649">
    <property type="component" value="Unassembled WGS sequence"/>
</dbReference>
<organism evidence="1 2">
    <name type="scientific">Colletotrichum truncatum</name>
    <name type="common">Anthracnose fungus</name>
    <name type="synonym">Colletotrichum capsici</name>
    <dbReference type="NCBI Taxonomy" id="5467"/>
    <lineage>
        <taxon>Eukaryota</taxon>
        <taxon>Fungi</taxon>
        <taxon>Dikarya</taxon>
        <taxon>Ascomycota</taxon>
        <taxon>Pezizomycotina</taxon>
        <taxon>Sordariomycetes</taxon>
        <taxon>Hypocreomycetidae</taxon>
        <taxon>Glomerellales</taxon>
        <taxon>Glomerellaceae</taxon>
        <taxon>Colletotrichum</taxon>
        <taxon>Colletotrichum truncatum species complex</taxon>
    </lineage>
</organism>
<comment type="caution">
    <text evidence="1">The sequence shown here is derived from an EMBL/GenBank/DDBJ whole genome shotgun (WGS) entry which is preliminary data.</text>
</comment>
<dbReference type="EMBL" id="VUJX02000007">
    <property type="protein sequence ID" value="KAL0934188.1"/>
    <property type="molecule type" value="Genomic_DNA"/>
</dbReference>
<name>A0ACC3YQJ1_COLTU</name>
<accession>A0ACC3YQJ1</accession>
<evidence type="ECO:0000313" key="1">
    <source>
        <dbReference type="EMBL" id="KAL0934188.1"/>
    </source>
</evidence>
<gene>
    <name evidence="1" type="ORF">CTRU02_210987</name>
</gene>
<protein>
    <submittedName>
        <fullName evidence="1">Uncharacterized protein</fullName>
    </submittedName>
</protein>
<evidence type="ECO:0000313" key="2">
    <source>
        <dbReference type="Proteomes" id="UP000805649"/>
    </source>
</evidence>
<sequence>MTLTSPEPQLPLVDSRHSCVGSWSLCRFPCPGHYCTTPLSARPVATGTVGCRLDWASN</sequence>
<keyword evidence="2" id="KW-1185">Reference proteome</keyword>